<sequence>MIKAFIMLQCKKIWSTYSFIPPYLIFIFWILLLYFYRGQDTNSSYALSVFVLFVITMWLTKIIFHSDSNVEKHLFYIQLKHRKVYLYLKMIVCLIVLLPLIIFSLVYPIIFNLFDTTITVRELILAILLHIFMVLLAILMTTFVLTICHHVKKLQWPILCLLTLLVISQDLISQQSILFKWLKWVLPPVSRLLSMMSLEDSASLFYLLCHIIVYMIILVTCITIADDKIEVI</sequence>
<comment type="caution">
    <text evidence="2">The sequence shown here is derived from an EMBL/GenBank/DDBJ whole genome shotgun (WGS) entry which is preliminary data.</text>
</comment>
<keyword evidence="3" id="KW-1185">Reference proteome</keyword>
<feature type="transmembrane region" description="Helical" evidence="1">
    <location>
        <begin position="202"/>
        <end position="225"/>
    </location>
</feature>
<reference evidence="2 3" key="1">
    <citation type="journal article" date="2012" name="BMC Genomics">
        <title>Comparative genomic analysis of the genus Staphylococcus including Staphylococcus aureus and its newly described sister species Staphylococcus simiae.</title>
        <authorList>
            <person name="Suzuki H."/>
            <person name="Lefebure T."/>
            <person name="Pavinski Bitar P."/>
            <person name="Stanhope M.J."/>
        </authorList>
    </citation>
    <scope>NUCLEOTIDE SEQUENCE [LARGE SCALE GENOMIC DNA]</scope>
    <source>
        <strain evidence="2 3">CCM 7213</strain>
    </source>
</reference>
<keyword evidence="1" id="KW-1133">Transmembrane helix</keyword>
<accession>G5JKD3</accession>
<organism evidence="2 3">
    <name type="scientific">Staphylococcus simiae CCM 7213 = CCUG 51256</name>
    <dbReference type="NCBI Taxonomy" id="911238"/>
    <lineage>
        <taxon>Bacteria</taxon>
        <taxon>Bacillati</taxon>
        <taxon>Bacillota</taxon>
        <taxon>Bacilli</taxon>
        <taxon>Bacillales</taxon>
        <taxon>Staphylococcaceae</taxon>
        <taxon>Staphylococcus</taxon>
    </lineage>
</organism>
<dbReference type="RefSeq" id="WP_002464635.1">
    <property type="nucleotide sequence ID" value="NZ_AEUN01000481.1"/>
</dbReference>
<proteinExistence type="predicted"/>
<evidence type="ECO:0000313" key="2">
    <source>
        <dbReference type="EMBL" id="EHJ07357.1"/>
    </source>
</evidence>
<feature type="transmembrane region" description="Helical" evidence="1">
    <location>
        <begin position="159"/>
        <end position="182"/>
    </location>
</feature>
<dbReference type="EMBL" id="AEUN01000481">
    <property type="protein sequence ID" value="EHJ07357.1"/>
    <property type="molecule type" value="Genomic_DNA"/>
</dbReference>
<dbReference type="AlphaFoldDB" id="G5JKD3"/>
<keyword evidence="1" id="KW-0812">Transmembrane</keyword>
<gene>
    <name evidence="2" type="ORF">SS7213T_09724</name>
</gene>
<dbReference type="PATRIC" id="fig|911238.3.peg.1696"/>
<feature type="transmembrane region" description="Helical" evidence="1">
    <location>
        <begin position="43"/>
        <end position="64"/>
    </location>
</feature>
<protein>
    <submittedName>
        <fullName evidence="2">Uncharacterized protein</fullName>
    </submittedName>
</protein>
<dbReference type="OrthoDB" id="1936187at2"/>
<dbReference type="Proteomes" id="UP000005413">
    <property type="component" value="Unassembled WGS sequence"/>
</dbReference>
<keyword evidence="1" id="KW-0472">Membrane</keyword>
<name>G5JKD3_9STAP</name>
<feature type="transmembrane region" description="Helical" evidence="1">
    <location>
        <begin position="20"/>
        <end position="37"/>
    </location>
</feature>
<evidence type="ECO:0000256" key="1">
    <source>
        <dbReference type="SAM" id="Phobius"/>
    </source>
</evidence>
<feature type="transmembrane region" description="Helical" evidence="1">
    <location>
        <begin position="85"/>
        <end position="111"/>
    </location>
</feature>
<evidence type="ECO:0000313" key="3">
    <source>
        <dbReference type="Proteomes" id="UP000005413"/>
    </source>
</evidence>
<feature type="transmembrane region" description="Helical" evidence="1">
    <location>
        <begin position="123"/>
        <end position="147"/>
    </location>
</feature>